<evidence type="ECO:0000256" key="5">
    <source>
        <dbReference type="ARBA" id="ARBA00022741"/>
    </source>
</evidence>
<gene>
    <name evidence="13" type="primary">tuf_2</name>
    <name evidence="11" type="synonym">eif2g</name>
    <name evidence="13" type="ORF">McpAg1_13000</name>
</gene>
<dbReference type="InterPro" id="IPR027417">
    <property type="entry name" value="P-loop_NTPase"/>
</dbReference>
<feature type="binding site" evidence="11">
    <location>
        <position position="111"/>
    </location>
    <ligand>
        <name>Zn(2+)</name>
        <dbReference type="ChEBI" id="CHEBI:29105"/>
    </ligand>
</feature>
<dbReference type="FunFam" id="2.40.30.10:FF:000009">
    <property type="entry name" value="Eukaryotic translation initiation factor 2 subunit gamma"/>
    <property type="match status" value="1"/>
</dbReference>
<dbReference type="InterPro" id="IPR044127">
    <property type="entry name" value="eIF2g_dom_2"/>
</dbReference>
<evidence type="ECO:0000256" key="2">
    <source>
        <dbReference type="ARBA" id="ARBA00005388"/>
    </source>
</evidence>
<dbReference type="GO" id="GO:0001731">
    <property type="term" value="P:formation of translation preinitiation complex"/>
    <property type="evidence" value="ECO:0007669"/>
    <property type="project" value="TreeGrafter"/>
</dbReference>
<dbReference type="GO" id="GO:0003746">
    <property type="term" value="F:translation elongation factor activity"/>
    <property type="evidence" value="ECO:0007669"/>
    <property type="project" value="UniProtKB-UniRule"/>
</dbReference>
<dbReference type="Proteomes" id="UP001273136">
    <property type="component" value="Unassembled WGS sequence"/>
</dbReference>
<dbReference type="InterPro" id="IPR050543">
    <property type="entry name" value="eIF2G"/>
</dbReference>
<accession>A0AAE4MCW9</accession>
<evidence type="ECO:0000256" key="3">
    <source>
        <dbReference type="ARBA" id="ARBA00022540"/>
    </source>
</evidence>
<evidence type="ECO:0000256" key="9">
    <source>
        <dbReference type="ARBA" id="ARBA00023134"/>
    </source>
</evidence>
<dbReference type="GO" id="GO:0005525">
    <property type="term" value="F:GTP binding"/>
    <property type="evidence" value="ECO:0007669"/>
    <property type="project" value="UniProtKB-UniRule"/>
</dbReference>
<evidence type="ECO:0000313" key="14">
    <source>
        <dbReference type="Proteomes" id="UP001273136"/>
    </source>
</evidence>
<keyword evidence="14" id="KW-1185">Reference proteome</keyword>
<dbReference type="InterPro" id="IPR022424">
    <property type="entry name" value="TIF2_gsu"/>
</dbReference>
<evidence type="ECO:0000259" key="12">
    <source>
        <dbReference type="PROSITE" id="PS51722"/>
    </source>
</evidence>
<organism evidence="13 14">
    <name type="scientific">Methanorbis furvi</name>
    <dbReference type="NCBI Taxonomy" id="3028299"/>
    <lineage>
        <taxon>Archaea</taxon>
        <taxon>Methanobacteriati</taxon>
        <taxon>Methanobacteriota</taxon>
        <taxon>Stenosarchaea group</taxon>
        <taxon>Methanomicrobia</taxon>
        <taxon>Methanomicrobiales</taxon>
        <taxon>Methanocorpusculaceae</taxon>
        <taxon>Methanorbis</taxon>
    </lineage>
</organism>
<dbReference type="PANTHER" id="PTHR42854">
    <property type="entry name" value="EUKARYOTIC TRANSLATION INITIATION FACTOR 2 SUBUNIT 3 FAMILY MEMBER"/>
    <property type="match status" value="1"/>
</dbReference>
<name>A0AAE4MCW9_9EURY</name>
<dbReference type="FunFam" id="3.40.50.300:FF:000065">
    <property type="entry name" value="Eukaryotic translation initiation factor 2 subunit gamma"/>
    <property type="match status" value="1"/>
</dbReference>
<evidence type="ECO:0000256" key="7">
    <source>
        <dbReference type="ARBA" id="ARBA00022842"/>
    </source>
</evidence>
<dbReference type="GO" id="GO:0005829">
    <property type="term" value="C:cytosol"/>
    <property type="evidence" value="ECO:0007669"/>
    <property type="project" value="TreeGrafter"/>
</dbReference>
<feature type="binding site" evidence="11">
    <location>
        <position position="93"/>
    </location>
    <ligand>
        <name>Zn(2+)</name>
        <dbReference type="ChEBI" id="CHEBI:29105"/>
    </ligand>
</feature>
<evidence type="ECO:0000256" key="1">
    <source>
        <dbReference type="ARBA" id="ARBA00001946"/>
    </source>
</evidence>
<comment type="function">
    <text evidence="11">eIF-2 functions in the early steps of protein synthesis by forming a ternary complex with GTP and initiator tRNA.</text>
</comment>
<dbReference type="CDD" id="cd03688">
    <property type="entry name" value="eIF2_gamma_II"/>
    <property type="match status" value="1"/>
</dbReference>
<dbReference type="PANTHER" id="PTHR42854:SF3">
    <property type="entry name" value="EUKARYOTIC TRANSLATION INITIATION FACTOR 2 SUBUNIT 3-RELATED"/>
    <property type="match status" value="1"/>
</dbReference>
<proteinExistence type="inferred from homology"/>
<feature type="binding site" evidence="11">
    <location>
        <begin position="53"/>
        <end position="58"/>
    </location>
    <ligand>
        <name>GTP</name>
        <dbReference type="ChEBI" id="CHEBI:37565"/>
    </ligand>
</feature>
<dbReference type="NCBIfam" id="TIGR03680">
    <property type="entry name" value="eif2g_arch"/>
    <property type="match status" value="1"/>
</dbReference>
<keyword evidence="4 11" id="KW-0479">Metal-binding</keyword>
<evidence type="ECO:0000256" key="4">
    <source>
        <dbReference type="ARBA" id="ARBA00022723"/>
    </source>
</evidence>
<dbReference type="SUPFAM" id="SSF50447">
    <property type="entry name" value="Translation proteins"/>
    <property type="match status" value="1"/>
</dbReference>
<keyword evidence="7 11" id="KW-0460">Magnesium</keyword>
<reference evidence="13" key="1">
    <citation type="submission" date="2023-06" db="EMBL/GenBank/DDBJ databases">
        <title>Genome sequence of Methancorpusculaceae sp. Ag1.</title>
        <authorList>
            <person name="Protasov E."/>
            <person name="Platt K."/>
            <person name="Poehlein A."/>
            <person name="Daniel R."/>
            <person name="Brune A."/>
        </authorList>
    </citation>
    <scope>NUCLEOTIDE SEQUENCE</scope>
    <source>
        <strain evidence="13">Ag1</strain>
    </source>
</reference>
<dbReference type="PRINTS" id="PR00315">
    <property type="entry name" value="ELONGATNFCT"/>
</dbReference>
<feature type="binding site" evidence="11">
    <location>
        <begin position="181"/>
        <end position="184"/>
    </location>
    <ligand>
        <name>GTP</name>
        <dbReference type="ChEBI" id="CHEBI:37565"/>
    </ligand>
</feature>
<feature type="binding site" evidence="11">
    <location>
        <position position="80"/>
    </location>
    <ligand>
        <name>Mg(2+)</name>
        <dbReference type="ChEBI" id="CHEBI:18420"/>
        <label>1</label>
    </ligand>
</feature>
<comment type="similarity">
    <text evidence="2 11">Belongs to the TRAFAC class translation factor GTPase superfamily. Classic translation factor GTPase family. EIF2G subfamily.</text>
</comment>
<dbReference type="Pfam" id="PF09173">
    <property type="entry name" value="eIF2_C"/>
    <property type="match status" value="1"/>
</dbReference>
<dbReference type="CDD" id="cd01888">
    <property type="entry name" value="eIF2_gamma"/>
    <property type="match status" value="1"/>
</dbReference>
<keyword evidence="8 11" id="KW-0648">Protein biosynthesis</keyword>
<dbReference type="GO" id="GO:0000049">
    <property type="term" value="F:tRNA binding"/>
    <property type="evidence" value="ECO:0007669"/>
    <property type="project" value="InterPro"/>
</dbReference>
<dbReference type="Gene3D" id="3.40.50.300">
    <property type="entry name" value="P-loop containing nucleotide triphosphate hydrolases"/>
    <property type="match status" value="1"/>
</dbReference>
<keyword evidence="9 11" id="KW-0342">GTP-binding</keyword>
<comment type="subunit">
    <text evidence="11">Heterotrimer composed of an alpha, a beta and a gamma chain.</text>
</comment>
<feature type="binding site" evidence="11">
    <location>
        <position position="78"/>
    </location>
    <ligand>
        <name>Mg(2+)</name>
        <dbReference type="ChEBI" id="CHEBI:18420"/>
        <label>2</label>
    </ligand>
</feature>
<dbReference type="EMBL" id="JAWDKA010000006">
    <property type="protein sequence ID" value="MDV0442076.1"/>
    <property type="molecule type" value="Genomic_DNA"/>
</dbReference>
<keyword evidence="5 11" id="KW-0547">Nucleotide-binding</keyword>
<dbReference type="HAMAP" id="MF_00119">
    <property type="entry name" value="eIF_2_gamma"/>
    <property type="match status" value="1"/>
</dbReference>
<comment type="cofactor">
    <cofactor evidence="1 11">
        <name>Mg(2+)</name>
        <dbReference type="ChEBI" id="CHEBI:18420"/>
    </cofactor>
</comment>
<evidence type="ECO:0000313" key="13">
    <source>
        <dbReference type="EMBL" id="MDV0442076.1"/>
    </source>
</evidence>
<keyword evidence="13" id="KW-0251">Elongation factor</keyword>
<dbReference type="FunFam" id="2.40.30.10:FF:000075">
    <property type="entry name" value="Translation initiation factor 2 subunit gamma"/>
    <property type="match status" value="1"/>
</dbReference>
<sequence length="446" mass="48409">MRFAGDPAIIMQRRFITQIYLFGSRLYKVEEVLVSLHDPTIPNVNIGVVGHVDHGKTTLVSQLTGSWTDRHSEELKRGISIRLGYADATFYKCPKCQGPESWSNTDTCQICGGKLEPVRSVSFVDAPGHETLMATMLSGSAIMDGAMLVIAANEPCPQPQTKEHLMALELTGITNIIIVQNKIDVVPQKQAIENYKQIKAFVKGTVAENAPIIPVSAQKKINFGVLIDALNTIIPDTERDADVPPIMLIARSFDVNRPGSSWRDIKGGVIGGSLIRGEFREGDDIEIRPGRQYMSENKAKWEPITTKITSTNKASHKVAVATPGGLSAIGTKLDPAITKSDTLVGQVAGAIGSLPPVWDKLKFDMTLMDRVVGSASEQNIEPLRLKEPLMLSVGTAVTVGIVMAAKKNQAEVILKRPVCAELGSRIAISRQVGGRWRLIGMGILTE</sequence>
<dbReference type="Gene3D" id="2.40.30.10">
    <property type="entry name" value="Translation factors"/>
    <property type="match status" value="2"/>
</dbReference>
<dbReference type="InterPro" id="IPR009001">
    <property type="entry name" value="Transl_elong_EF1A/Init_IF2_C"/>
</dbReference>
<dbReference type="GO" id="GO:0003924">
    <property type="term" value="F:GTPase activity"/>
    <property type="evidence" value="ECO:0007669"/>
    <property type="project" value="InterPro"/>
</dbReference>
<evidence type="ECO:0000256" key="11">
    <source>
        <dbReference type="HAMAP-Rule" id="MF_00119"/>
    </source>
</evidence>
<dbReference type="EC" id="3.6.5.3" evidence="11"/>
<dbReference type="InterPro" id="IPR009000">
    <property type="entry name" value="Transl_B-barrel_sf"/>
</dbReference>
<dbReference type="AlphaFoldDB" id="A0AAE4MCW9"/>
<evidence type="ECO:0000256" key="8">
    <source>
        <dbReference type="ARBA" id="ARBA00022917"/>
    </source>
</evidence>
<dbReference type="GO" id="GO:0046872">
    <property type="term" value="F:metal ion binding"/>
    <property type="evidence" value="ECO:0007669"/>
    <property type="project" value="UniProtKB-KW"/>
</dbReference>
<feature type="binding site" evidence="11">
    <location>
        <position position="108"/>
    </location>
    <ligand>
        <name>Zn(2+)</name>
        <dbReference type="ChEBI" id="CHEBI:29105"/>
    </ligand>
</feature>
<feature type="binding site" evidence="11">
    <location>
        <position position="96"/>
    </location>
    <ligand>
        <name>Zn(2+)</name>
        <dbReference type="ChEBI" id="CHEBI:29105"/>
    </ligand>
</feature>
<dbReference type="InterPro" id="IPR044128">
    <property type="entry name" value="eIF2g_GTP-bd"/>
</dbReference>
<comment type="catalytic activity">
    <reaction evidence="10 11">
        <text>GTP + H2O = GDP + phosphate + H(+)</text>
        <dbReference type="Rhea" id="RHEA:19669"/>
        <dbReference type="ChEBI" id="CHEBI:15377"/>
        <dbReference type="ChEBI" id="CHEBI:15378"/>
        <dbReference type="ChEBI" id="CHEBI:37565"/>
        <dbReference type="ChEBI" id="CHEBI:43474"/>
        <dbReference type="ChEBI" id="CHEBI:58189"/>
        <dbReference type="EC" id="3.6.5.3"/>
    </reaction>
</comment>
<dbReference type="SUPFAM" id="SSF52540">
    <property type="entry name" value="P-loop containing nucleoside triphosphate hydrolases"/>
    <property type="match status" value="1"/>
</dbReference>
<feature type="binding site" evidence="11">
    <location>
        <begin position="216"/>
        <end position="218"/>
    </location>
    <ligand>
        <name>GTP</name>
        <dbReference type="ChEBI" id="CHEBI:37565"/>
    </ligand>
</feature>
<dbReference type="SUPFAM" id="SSF50465">
    <property type="entry name" value="EF-Tu/eEF-1alpha/eIF2-gamma C-terminal domain"/>
    <property type="match status" value="1"/>
</dbReference>
<dbReference type="InterPro" id="IPR015256">
    <property type="entry name" value="eIF2g_C"/>
</dbReference>
<dbReference type="InterPro" id="IPR000795">
    <property type="entry name" value="T_Tr_GTP-bd_dom"/>
</dbReference>
<evidence type="ECO:0000256" key="6">
    <source>
        <dbReference type="ARBA" id="ARBA00022801"/>
    </source>
</evidence>
<dbReference type="GO" id="GO:0003743">
    <property type="term" value="F:translation initiation factor activity"/>
    <property type="evidence" value="ECO:0007669"/>
    <property type="project" value="UniProtKB-KW"/>
</dbReference>
<dbReference type="Pfam" id="PF00009">
    <property type="entry name" value="GTP_EFTU"/>
    <property type="match status" value="1"/>
</dbReference>
<feature type="binding site" evidence="11">
    <location>
        <position position="57"/>
    </location>
    <ligand>
        <name>Mg(2+)</name>
        <dbReference type="ChEBI" id="CHEBI:18420"/>
        <label>1</label>
    </ligand>
</feature>
<protein>
    <recommendedName>
        <fullName evidence="11">Translation initiation factor 2 subunit gamma</fullName>
        <ecNumber evidence="11">3.6.5.3</ecNumber>
    </recommendedName>
    <alternativeName>
        <fullName evidence="11">aIF2-gamma</fullName>
    </alternativeName>
    <alternativeName>
        <fullName evidence="11">eIF-2-gamma</fullName>
    </alternativeName>
</protein>
<dbReference type="CDD" id="cd15490">
    <property type="entry name" value="eIF2_gamma_III"/>
    <property type="match status" value="1"/>
</dbReference>
<evidence type="ECO:0000256" key="10">
    <source>
        <dbReference type="ARBA" id="ARBA00048107"/>
    </source>
</evidence>
<feature type="binding site" evidence="11">
    <location>
        <position position="53"/>
    </location>
    <ligand>
        <name>Mg(2+)</name>
        <dbReference type="ChEBI" id="CHEBI:18420"/>
        <label>2</label>
    </ligand>
</feature>
<keyword evidence="3 11" id="KW-0396">Initiation factor</keyword>
<dbReference type="PROSITE" id="PS51722">
    <property type="entry name" value="G_TR_2"/>
    <property type="match status" value="1"/>
</dbReference>
<comment type="caution">
    <text evidence="13">The sequence shown here is derived from an EMBL/GenBank/DDBJ whole genome shotgun (WGS) entry which is preliminary data.</text>
</comment>
<keyword evidence="11" id="KW-0862">Zinc</keyword>
<dbReference type="NCBIfam" id="NF003077">
    <property type="entry name" value="PRK04000.1"/>
    <property type="match status" value="1"/>
</dbReference>
<feature type="domain" description="Tr-type G" evidence="12">
    <location>
        <begin position="41"/>
        <end position="239"/>
    </location>
</feature>
<keyword evidence="6 11" id="KW-0378">Hydrolase</keyword>